<dbReference type="SUPFAM" id="SSF49695">
    <property type="entry name" value="gamma-Crystallin-like"/>
    <property type="match status" value="1"/>
</dbReference>
<sequence>MSNINNHGVSMNNIELSPHLQELTCEQAAAIQGGAKIQLFLGANFTGKSLLLTINKAGLSKKLTGQFNNSISSAKVLSGRWVLNTNGDGSGLFVEIGPRKAQYPRFTKVLNNTISFVKATVA</sequence>
<dbReference type="PROSITE" id="PS50915">
    <property type="entry name" value="CRYSTALLIN_BETA_GAMMA"/>
    <property type="match status" value="1"/>
</dbReference>
<organism evidence="4 5">
    <name type="scientific">Nostoc punctiforme NIES-2108</name>
    <dbReference type="NCBI Taxonomy" id="1356359"/>
    <lineage>
        <taxon>Bacteria</taxon>
        <taxon>Bacillati</taxon>
        <taxon>Cyanobacteriota</taxon>
        <taxon>Cyanophyceae</taxon>
        <taxon>Nostocales</taxon>
        <taxon>Nostocaceae</taxon>
        <taxon>Nostoc</taxon>
    </lineage>
</organism>
<dbReference type="InterPro" id="IPR011024">
    <property type="entry name" value="G_crystallin-like"/>
</dbReference>
<keyword evidence="2" id="KW-0677">Repeat</keyword>
<name>A0A367RQM5_NOSPU</name>
<dbReference type="Proteomes" id="UP000252085">
    <property type="component" value="Unassembled WGS sequence"/>
</dbReference>
<dbReference type="Gene3D" id="2.60.20.10">
    <property type="entry name" value="Crystallins"/>
    <property type="match status" value="1"/>
</dbReference>
<evidence type="ECO:0000256" key="1">
    <source>
        <dbReference type="ARBA" id="ARBA00009646"/>
    </source>
</evidence>
<evidence type="ECO:0000256" key="2">
    <source>
        <dbReference type="ARBA" id="ARBA00022737"/>
    </source>
</evidence>
<dbReference type="AlphaFoldDB" id="A0A367RQM5"/>
<accession>A0A367RQM5</accession>
<reference evidence="4 5" key="1">
    <citation type="submission" date="2016-04" db="EMBL/GenBank/DDBJ databases">
        <authorList>
            <person name="Evans L.H."/>
            <person name="Alamgir A."/>
            <person name="Owens N."/>
            <person name="Weber N.D."/>
            <person name="Virtaneva K."/>
            <person name="Barbian K."/>
            <person name="Babar A."/>
            <person name="Rosenke K."/>
        </authorList>
    </citation>
    <scope>NUCLEOTIDE SEQUENCE [LARGE SCALE GENOMIC DNA]</scope>
    <source>
        <strain evidence="4">NIES-2108</strain>
    </source>
</reference>
<comment type="caution">
    <text evidence="4">The sequence shown here is derived from an EMBL/GenBank/DDBJ whole genome shotgun (WGS) entry which is preliminary data.</text>
</comment>
<feature type="domain" description="Beta/gamma crystallin 'Greek key'" evidence="3">
    <location>
        <begin position="35"/>
        <end position="78"/>
    </location>
</feature>
<proteinExistence type="inferred from homology"/>
<comment type="similarity">
    <text evidence="1">Belongs to the beta/gamma-crystallin family.</text>
</comment>
<evidence type="ECO:0000313" key="5">
    <source>
        <dbReference type="Proteomes" id="UP000252085"/>
    </source>
</evidence>
<evidence type="ECO:0000259" key="3">
    <source>
        <dbReference type="PROSITE" id="PS50915"/>
    </source>
</evidence>
<dbReference type="InterPro" id="IPR001064">
    <property type="entry name" value="Beta/gamma_crystallin"/>
</dbReference>
<dbReference type="EMBL" id="LXQE01000107">
    <property type="protein sequence ID" value="RCJ38866.1"/>
    <property type="molecule type" value="Genomic_DNA"/>
</dbReference>
<gene>
    <name evidence="4" type="ORF">A6769_07450</name>
</gene>
<evidence type="ECO:0000313" key="4">
    <source>
        <dbReference type="EMBL" id="RCJ38866.1"/>
    </source>
</evidence>
<protein>
    <recommendedName>
        <fullName evidence="3">Beta/gamma crystallin 'Greek key' domain-containing protein</fullName>
    </recommendedName>
</protein>